<keyword evidence="2" id="KW-0904">Protein phosphatase</keyword>
<dbReference type="InterPro" id="IPR020422">
    <property type="entry name" value="TYR_PHOSPHATASE_DUAL_dom"/>
</dbReference>
<reference evidence="5" key="1">
    <citation type="submission" date="2020-05" db="EMBL/GenBank/DDBJ databases">
        <authorList>
            <person name="Chiriac C."/>
            <person name="Salcher M."/>
            <person name="Ghai R."/>
            <person name="Kavagutti S V."/>
        </authorList>
    </citation>
    <scope>NUCLEOTIDE SEQUENCE</scope>
</reference>
<name>A0A6J7PKH9_9ZZZZ</name>
<dbReference type="PANTHER" id="PTHR10159:SF519">
    <property type="entry name" value="DUAL SPECIFICITY PROTEIN PHOSPHATASE MPK3"/>
    <property type="match status" value="1"/>
</dbReference>
<dbReference type="CDD" id="cd14498">
    <property type="entry name" value="DSP"/>
    <property type="match status" value="1"/>
</dbReference>
<evidence type="ECO:0000256" key="2">
    <source>
        <dbReference type="ARBA" id="ARBA00022912"/>
    </source>
</evidence>
<dbReference type="InterPro" id="IPR000340">
    <property type="entry name" value="Dual-sp_phosphatase_cat-dom"/>
</dbReference>
<gene>
    <name evidence="5" type="ORF">UFOPK3954_02044</name>
</gene>
<evidence type="ECO:0000259" key="3">
    <source>
        <dbReference type="PROSITE" id="PS50054"/>
    </source>
</evidence>
<dbReference type="InterPro" id="IPR029021">
    <property type="entry name" value="Prot-tyrosine_phosphatase-like"/>
</dbReference>
<accession>A0A6J7PKH9</accession>
<dbReference type="AlphaFoldDB" id="A0A6J7PKH9"/>
<dbReference type="SMART" id="SM00195">
    <property type="entry name" value="DSPc"/>
    <property type="match status" value="1"/>
</dbReference>
<evidence type="ECO:0000259" key="4">
    <source>
        <dbReference type="PROSITE" id="PS50056"/>
    </source>
</evidence>
<dbReference type="GO" id="GO:0008330">
    <property type="term" value="F:protein tyrosine/threonine phosphatase activity"/>
    <property type="evidence" value="ECO:0007669"/>
    <property type="project" value="TreeGrafter"/>
</dbReference>
<evidence type="ECO:0000256" key="1">
    <source>
        <dbReference type="ARBA" id="ARBA00022801"/>
    </source>
</evidence>
<feature type="domain" description="Tyrosine-protein phosphatase" evidence="3">
    <location>
        <begin position="25"/>
        <end position="188"/>
    </location>
</feature>
<sequence>MNYLKNAINEASYYYMYAYEHLCGVPSADEILDGVFIGDVVAGNDVKFLQQNHITYVINVSNIIYPRNQAMIINKGIRIKNVSVRDLPEDHDLLFRYIPELIESIRDERKNGKILVNCFAGRQRSAAIVACFLYKYVIISENQILTDFSMKPWIDNIINFIQSKRPVCFTPVANFYDMITRYVKENEDKKLGELEHVKEEKTEQKLI</sequence>
<dbReference type="PANTHER" id="PTHR10159">
    <property type="entry name" value="DUAL SPECIFICITY PROTEIN PHOSPHATASE"/>
    <property type="match status" value="1"/>
</dbReference>
<feature type="domain" description="Tyrosine specific protein phosphatases" evidence="4">
    <location>
        <begin position="99"/>
        <end position="166"/>
    </location>
</feature>
<dbReference type="GO" id="GO:0033550">
    <property type="term" value="F:MAP kinase tyrosine phosphatase activity"/>
    <property type="evidence" value="ECO:0007669"/>
    <property type="project" value="TreeGrafter"/>
</dbReference>
<dbReference type="Pfam" id="PF00782">
    <property type="entry name" value="DSPc"/>
    <property type="match status" value="1"/>
</dbReference>
<dbReference type="GO" id="GO:0005737">
    <property type="term" value="C:cytoplasm"/>
    <property type="evidence" value="ECO:0007669"/>
    <property type="project" value="TreeGrafter"/>
</dbReference>
<dbReference type="EMBL" id="CAFBON010000272">
    <property type="protein sequence ID" value="CAB5005897.1"/>
    <property type="molecule type" value="Genomic_DNA"/>
</dbReference>
<proteinExistence type="predicted"/>
<keyword evidence="1" id="KW-0378">Hydrolase</keyword>
<protein>
    <submittedName>
        <fullName evidence="5">Unannotated protein</fullName>
    </submittedName>
</protein>
<dbReference type="PROSITE" id="PS50054">
    <property type="entry name" value="TYR_PHOSPHATASE_DUAL"/>
    <property type="match status" value="1"/>
</dbReference>
<dbReference type="PROSITE" id="PS50056">
    <property type="entry name" value="TYR_PHOSPHATASE_2"/>
    <property type="match status" value="1"/>
</dbReference>
<dbReference type="GO" id="GO:0043409">
    <property type="term" value="P:negative regulation of MAPK cascade"/>
    <property type="evidence" value="ECO:0007669"/>
    <property type="project" value="TreeGrafter"/>
</dbReference>
<dbReference type="Gene3D" id="3.90.190.10">
    <property type="entry name" value="Protein tyrosine phosphatase superfamily"/>
    <property type="match status" value="1"/>
</dbReference>
<dbReference type="GO" id="GO:0017017">
    <property type="term" value="F:MAP kinase tyrosine/serine/threonine phosphatase activity"/>
    <property type="evidence" value="ECO:0007669"/>
    <property type="project" value="TreeGrafter"/>
</dbReference>
<organism evidence="5">
    <name type="scientific">freshwater metagenome</name>
    <dbReference type="NCBI Taxonomy" id="449393"/>
    <lineage>
        <taxon>unclassified sequences</taxon>
        <taxon>metagenomes</taxon>
        <taxon>ecological metagenomes</taxon>
    </lineage>
</organism>
<evidence type="ECO:0000313" key="5">
    <source>
        <dbReference type="EMBL" id="CAB5005897.1"/>
    </source>
</evidence>
<dbReference type="InterPro" id="IPR000387">
    <property type="entry name" value="Tyr_Pase_dom"/>
</dbReference>
<dbReference type="SUPFAM" id="SSF52799">
    <property type="entry name" value="(Phosphotyrosine protein) phosphatases II"/>
    <property type="match status" value="1"/>
</dbReference>